<dbReference type="Gene3D" id="3.30.565.60">
    <property type="match status" value="1"/>
</dbReference>
<dbReference type="InterPro" id="IPR007421">
    <property type="entry name" value="Schlafen_AlbA_2_dom"/>
</dbReference>
<dbReference type="Pfam" id="PF13749">
    <property type="entry name" value="HATPase_c_4"/>
    <property type="match status" value="1"/>
</dbReference>
<evidence type="ECO:0000259" key="1">
    <source>
        <dbReference type="Pfam" id="PF04326"/>
    </source>
</evidence>
<dbReference type="Proteomes" id="UP000611629">
    <property type="component" value="Unassembled WGS sequence"/>
</dbReference>
<dbReference type="InterPro" id="IPR038475">
    <property type="entry name" value="RecG_C_sf"/>
</dbReference>
<reference evidence="2" key="1">
    <citation type="submission" date="2020-07" db="EMBL/GenBank/DDBJ databases">
        <title>Genomic analysis of a strain of Sedimentibacter Hydroxybenzoicus DSM7310.</title>
        <authorList>
            <person name="Ma S."/>
        </authorList>
    </citation>
    <scope>NUCLEOTIDE SEQUENCE</scope>
    <source>
        <strain evidence="2">DSM 7310</strain>
    </source>
</reference>
<dbReference type="AlphaFoldDB" id="A0A974GWM0"/>
<dbReference type="Gene3D" id="3.30.950.30">
    <property type="entry name" value="Schlafen, AAA domain"/>
    <property type="match status" value="1"/>
</dbReference>
<gene>
    <name evidence="2" type="ORF">HZF24_10920</name>
</gene>
<dbReference type="InterPro" id="IPR036388">
    <property type="entry name" value="WH-like_DNA-bd_sf"/>
</dbReference>
<sequence>MMHENNNIEYKREYTSDIKKEVMAFANSDGGVIYVGWDDDGNPYPLTDIDRTLTQITNSIRDSILPDVTMFVGYEVNANGIVITVQEGTHKPYFLPEKGLKPSGVYVRQGASSVPASFDQIREMIKLTDGDKFEAARSLSQELTFSAAAEEFSRCGVEFGENQMRTLGIIGTDELYTNLGLLLSDQCAHTVKFAIFNGTKKGEFKTRKEIDGSVLRQMRYAFDFLSLSNNLAATFSGLDRIEQYDYPEEVVREAMLNSIIHRDYAFSGSIIVNLYDDRMEFVSLGGLMPGLRAEDLFLGISQPRNEKLANVFYRLKHIESYGTGLRRIMQYYENFDIKPEIETTHGAFMLTLPNMNYVRPLTSKRRQKAQHKIIVEYLRHHPFITNEIVQELLSVKQTRAYTIIREMINEGIIIKNGSGKENNEYVLTE</sequence>
<organism evidence="2 3">
    <name type="scientific">Sedimentibacter hydroxybenzoicus DSM 7310</name>
    <dbReference type="NCBI Taxonomy" id="1123245"/>
    <lineage>
        <taxon>Bacteria</taxon>
        <taxon>Bacillati</taxon>
        <taxon>Bacillota</taxon>
        <taxon>Tissierellia</taxon>
        <taxon>Sedimentibacter</taxon>
    </lineage>
</organism>
<dbReference type="PANTHER" id="PTHR30595:SF6">
    <property type="entry name" value="SCHLAFEN ALBA-2 DOMAIN-CONTAINING PROTEIN"/>
    <property type="match status" value="1"/>
</dbReference>
<accession>A0A974GWM0</accession>
<dbReference type="EMBL" id="JACBNQ010000011">
    <property type="protein sequence ID" value="NYB74647.1"/>
    <property type="molecule type" value="Genomic_DNA"/>
</dbReference>
<protein>
    <submittedName>
        <fullName evidence="2">DNA binding domain-containing protein</fullName>
    </submittedName>
</protein>
<keyword evidence="3" id="KW-1185">Reference proteome</keyword>
<dbReference type="InterPro" id="IPR038461">
    <property type="entry name" value="Schlafen_AlbA_2_dom_sf"/>
</dbReference>
<dbReference type="PANTHER" id="PTHR30595">
    <property type="entry name" value="GLPR-RELATED TRANSCRIPTIONAL REPRESSOR"/>
    <property type="match status" value="1"/>
</dbReference>
<dbReference type="Gene3D" id="1.10.10.10">
    <property type="entry name" value="Winged helix-like DNA-binding domain superfamily/Winged helix DNA-binding domain"/>
    <property type="match status" value="1"/>
</dbReference>
<dbReference type="Pfam" id="PF04326">
    <property type="entry name" value="SLFN_AlbA_2"/>
    <property type="match status" value="1"/>
</dbReference>
<evidence type="ECO:0000313" key="3">
    <source>
        <dbReference type="Proteomes" id="UP000611629"/>
    </source>
</evidence>
<evidence type="ECO:0000313" key="2">
    <source>
        <dbReference type="EMBL" id="NYB74647.1"/>
    </source>
</evidence>
<proteinExistence type="predicted"/>
<name>A0A974GWM0_SEDHY</name>
<comment type="caution">
    <text evidence="2">The sequence shown here is derived from an EMBL/GenBank/DDBJ whole genome shotgun (WGS) entry which is preliminary data.</text>
</comment>
<feature type="domain" description="Schlafen AlbA-2" evidence="1">
    <location>
        <begin position="4"/>
        <end position="116"/>
    </location>
</feature>